<evidence type="ECO:0000256" key="6">
    <source>
        <dbReference type="ARBA" id="ARBA00037281"/>
    </source>
</evidence>
<reference evidence="12 13" key="1">
    <citation type="submission" date="2018-10" db="EMBL/GenBank/DDBJ databases">
        <authorList>
            <person name="Li J."/>
        </authorList>
    </citation>
    <scope>NUCLEOTIDE SEQUENCE [LARGE SCALE GENOMIC DNA]</scope>
    <source>
        <strain evidence="12 13">CCTCC AB209002</strain>
    </source>
</reference>
<name>A0A3L6ZIK2_9MICO</name>
<keyword evidence="2" id="KW-1003">Cell membrane</keyword>
<dbReference type="Proteomes" id="UP000270299">
    <property type="component" value="Unassembled WGS sequence"/>
</dbReference>
<evidence type="ECO:0000256" key="5">
    <source>
        <dbReference type="ARBA" id="ARBA00023136"/>
    </source>
</evidence>
<evidence type="ECO:0000256" key="1">
    <source>
        <dbReference type="ARBA" id="ARBA00004236"/>
    </source>
</evidence>
<dbReference type="GO" id="GO:0016757">
    <property type="term" value="F:glycosyltransferase activity"/>
    <property type="evidence" value="ECO:0007669"/>
    <property type="project" value="UniProtKB-KW"/>
</dbReference>
<dbReference type="Pfam" id="PF00535">
    <property type="entry name" value="Glycos_transf_2"/>
    <property type="match status" value="1"/>
</dbReference>
<dbReference type="InterPro" id="IPR029044">
    <property type="entry name" value="Nucleotide-diphossugar_trans"/>
</dbReference>
<sequence>MARISVIIPVYNDADLLRVCLDALARQTRSADEIVVVDNASTDATAHVARSAGARVVYEPVRGIPSATSAGFDAANGDIFARLDADSVPADDWLERIEAAFAAGPEASAVTGTADFYGGNALSRWFGSSCYLPAYFSAMGMLLGHPPLFGSNFAMRAEAWPMVRNSAHRDRADVHDDLDLSFQFRPDMTVLYDPALRVSISARPFASVGAFARRVRLGVVTVAVNVMRESPIERRRQRAVPQLSAGDTPQPGFG</sequence>
<protein>
    <recommendedName>
        <fullName evidence="9">4,4'-diaponeurosporenoate glycosyltransferase</fullName>
    </recommendedName>
</protein>
<evidence type="ECO:0000256" key="7">
    <source>
        <dbReference type="ARBA" id="ARBA00037904"/>
    </source>
</evidence>
<feature type="region of interest" description="Disordered" evidence="10">
    <location>
        <begin position="235"/>
        <end position="254"/>
    </location>
</feature>
<evidence type="ECO:0000256" key="10">
    <source>
        <dbReference type="SAM" id="MobiDB-lite"/>
    </source>
</evidence>
<dbReference type="RefSeq" id="WP_121674066.1">
    <property type="nucleotide sequence ID" value="NZ_BMXM01000010.1"/>
</dbReference>
<dbReference type="GO" id="GO:0005886">
    <property type="term" value="C:plasma membrane"/>
    <property type="evidence" value="ECO:0007669"/>
    <property type="project" value="UniProtKB-SubCell"/>
</dbReference>
<dbReference type="InterPro" id="IPR001173">
    <property type="entry name" value="Glyco_trans_2-like"/>
</dbReference>
<feature type="domain" description="Glycosyltransferase 2-like" evidence="11">
    <location>
        <begin position="5"/>
        <end position="125"/>
    </location>
</feature>
<proteinExistence type="inferred from homology"/>
<evidence type="ECO:0000313" key="12">
    <source>
        <dbReference type="EMBL" id="RLP67859.1"/>
    </source>
</evidence>
<evidence type="ECO:0000256" key="8">
    <source>
        <dbReference type="ARBA" id="ARBA00038120"/>
    </source>
</evidence>
<dbReference type="SUPFAM" id="SSF53448">
    <property type="entry name" value="Nucleotide-diphospho-sugar transferases"/>
    <property type="match status" value="1"/>
</dbReference>
<comment type="function">
    <text evidence="6">Catalyzes the glycosylation of 4,4'-diaponeurosporenoate, i.e. the esterification of glucose at the C1'' position with the carboxyl group of 4,4'-diaponeurosporenic acid, to form glycosyl-4,4'-diaponeurosporenoate. This is a step in the biosynthesis of staphyloxanthin, an orange pigment present in most staphylococci strains.</text>
</comment>
<comment type="subcellular location">
    <subcellularLocation>
        <location evidence="1">Cell membrane</location>
    </subcellularLocation>
</comment>
<dbReference type="PANTHER" id="PTHR43646">
    <property type="entry name" value="GLYCOSYLTRANSFERASE"/>
    <property type="match status" value="1"/>
</dbReference>
<comment type="pathway">
    <text evidence="7">Carotenoid biosynthesis; staphyloxanthin biosynthesis; staphyloxanthin from farnesyl diphosphate: step 4/5.</text>
</comment>
<dbReference type="PANTHER" id="PTHR43646:SF2">
    <property type="entry name" value="GLYCOSYLTRANSFERASE 2-LIKE DOMAIN-CONTAINING PROTEIN"/>
    <property type="match status" value="1"/>
</dbReference>
<evidence type="ECO:0000259" key="11">
    <source>
        <dbReference type="Pfam" id="PF00535"/>
    </source>
</evidence>
<dbReference type="EMBL" id="RCUV01000026">
    <property type="protein sequence ID" value="RLP67859.1"/>
    <property type="molecule type" value="Genomic_DNA"/>
</dbReference>
<accession>A0A3L6ZIK2</accession>
<keyword evidence="3" id="KW-0328">Glycosyltransferase</keyword>
<comment type="caution">
    <text evidence="12">The sequence shown here is derived from an EMBL/GenBank/DDBJ whole genome shotgun (WGS) entry which is preliminary data.</text>
</comment>
<dbReference type="AlphaFoldDB" id="A0A3L6ZIK2"/>
<dbReference type="CDD" id="cd00761">
    <property type="entry name" value="Glyco_tranf_GTA_type"/>
    <property type="match status" value="1"/>
</dbReference>
<comment type="similarity">
    <text evidence="8">Belongs to the glycosyltransferase 2 family. CrtQ subfamily.</text>
</comment>
<evidence type="ECO:0000313" key="13">
    <source>
        <dbReference type="Proteomes" id="UP000270299"/>
    </source>
</evidence>
<evidence type="ECO:0000256" key="3">
    <source>
        <dbReference type="ARBA" id="ARBA00022676"/>
    </source>
</evidence>
<gene>
    <name evidence="12" type="ORF">D9V29_14615</name>
</gene>
<keyword evidence="4 12" id="KW-0808">Transferase</keyword>
<dbReference type="OrthoDB" id="9802632at2"/>
<evidence type="ECO:0000256" key="9">
    <source>
        <dbReference type="ARBA" id="ARBA00040345"/>
    </source>
</evidence>
<dbReference type="Gene3D" id="3.90.550.10">
    <property type="entry name" value="Spore Coat Polysaccharide Biosynthesis Protein SpsA, Chain A"/>
    <property type="match status" value="1"/>
</dbReference>
<evidence type="ECO:0000256" key="4">
    <source>
        <dbReference type="ARBA" id="ARBA00022679"/>
    </source>
</evidence>
<keyword evidence="13" id="KW-1185">Reference proteome</keyword>
<evidence type="ECO:0000256" key="2">
    <source>
        <dbReference type="ARBA" id="ARBA00022475"/>
    </source>
</evidence>
<organism evidence="12 13">
    <name type="scientific">Mycetocola manganoxydans</name>
    <dbReference type="NCBI Taxonomy" id="699879"/>
    <lineage>
        <taxon>Bacteria</taxon>
        <taxon>Bacillati</taxon>
        <taxon>Actinomycetota</taxon>
        <taxon>Actinomycetes</taxon>
        <taxon>Micrococcales</taxon>
        <taxon>Microbacteriaceae</taxon>
        <taxon>Mycetocola</taxon>
    </lineage>
</organism>
<keyword evidence="5" id="KW-0472">Membrane</keyword>